<dbReference type="PANTHER" id="PTHR47485">
    <property type="entry name" value="THYLAKOID LUMENAL 17.4 KDA PROTEIN, CHLOROPLASTIC"/>
    <property type="match status" value="1"/>
</dbReference>
<evidence type="ECO:0000313" key="3">
    <source>
        <dbReference type="Proteomes" id="UP000013827"/>
    </source>
</evidence>
<proteinExistence type="predicted"/>
<protein>
    <recommendedName>
        <fullName evidence="4">Pentapeptide repeat-containing protein</fullName>
    </recommendedName>
</protein>
<dbReference type="Pfam" id="PF13599">
    <property type="entry name" value="Pentapeptide_4"/>
    <property type="match status" value="1"/>
</dbReference>
<dbReference type="InterPro" id="IPR001646">
    <property type="entry name" value="5peptide_repeat"/>
</dbReference>
<dbReference type="HOGENOM" id="CLU_948114_0_0_1"/>
<name>A0A0D3KAE7_EMIH1</name>
<reference evidence="2" key="2">
    <citation type="submission" date="2024-10" db="UniProtKB">
        <authorList>
            <consortium name="EnsemblProtists"/>
        </authorList>
    </citation>
    <scope>IDENTIFICATION</scope>
</reference>
<dbReference type="KEGG" id="ehx:EMIHUDRAFT_112195"/>
<organism evidence="2 3">
    <name type="scientific">Emiliania huxleyi (strain CCMP1516)</name>
    <dbReference type="NCBI Taxonomy" id="280463"/>
    <lineage>
        <taxon>Eukaryota</taxon>
        <taxon>Haptista</taxon>
        <taxon>Haptophyta</taxon>
        <taxon>Prymnesiophyceae</taxon>
        <taxon>Isochrysidales</taxon>
        <taxon>Noelaerhabdaceae</taxon>
        <taxon>Emiliania</taxon>
    </lineage>
</organism>
<sequence length="294" mass="30927">MAAAAATAAPAFSGGCQSPCLGKTCEDYYTIMSCGEMNALNAVASDCTTPLEACKAECSRALSCGAIETVQRSGASGGTEHECYFIDVYSYTSRAAAAVTHVVPRPDGPSCFLKPTYAAALDRCPKPSPDCACCFLAGPQADFSSTGNFQCEDLAFGDLRGLDMWKANFEGVEMTCAAFDDARLLETTFKDAVAARASFVRAKLDRSDFDQTVLPHANFSGATLREAKLEQANLRHATFDGADLSRTSFVESDLSHATFFGAVGVATAQFDRALGLNTAKGLSRTTLAAALVQG</sequence>
<dbReference type="Proteomes" id="UP000013827">
    <property type="component" value="Unassembled WGS sequence"/>
</dbReference>
<accession>A0A0D3KAE7</accession>
<dbReference type="STRING" id="2903.R1DCS2"/>
<evidence type="ECO:0000256" key="1">
    <source>
        <dbReference type="ARBA" id="ARBA00022737"/>
    </source>
</evidence>
<evidence type="ECO:0000313" key="2">
    <source>
        <dbReference type="EnsemblProtists" id="EOD32732"/>
    </source>
</evidence>
<keyword evidence="3" id="KW-1185">Reference proteome</keyword>
<dbReference type="Gene3D" id="2.160.20.80">
    <property type="entry name" value="E3 ubiquitin-protein ligase SopA"/>
    <property type="match status" value="1"/>
</dbReference>
<dbReference type="PANTHER" id="PTHR47485:SF1">
    <property type="entry name" value="THYLAKOID LUMENAL 17.4 KDA PROTEIN, CHLOROPLASTIC"/>
    <property type="match status" value="1"/>
</dbReference>
<dbReference type="eggNOG" id="KOG1665">
    <property type="taxonomic scope" value="Eukaryota"/>
</dbReference>
<dbReference type="RefSeq" id="XP_005785161.1">
    <property type="nucleotide sequence ID" value="XM_005785104.1"/>
</dbReference>
<reference evidence="3" key="1">
    <citation type="journal article" date="2013" name="Nature">
        <title>Pan genome of the phytoplankton Emiliania underpins its global distribution.</title>
        <authorList>
            <person name="Read B.A."/>
            <person name="Kegel J."/>
            <person name="Klute M.J."/>
            <person name="Kuo A."/>
            <person name="Lefebvre S.C."/>
            <person name="Maumus F."/>
            <person name="Mayer C."/>
            <person name="Miller J."/>
            <person name="Monier A."/>
            <person name="Salamov A."/>
            <person name="Young J."/>
            <person name="Aguilar M."/>
            <person name="Claverie J.M."/>
            <person name="Frickenhaus S."/>
            <person name="Gonzalez K."/>
            <person name="Herman E.K."/>
            <person name="Lin Y.C."/>
            <person name="Napier J."/>
            <person name="Ogata H."/>
            <person name="Sarno A.F."/>
            <person name="Shmutz J."/>
            <person name="Schroeder D."/>
            <person name="de Vargas C."/>
            <person name="Verret F."/>
            <person name="von Dassow P."/>
            <person name="Valentin K."/>
            <person name="Van de Peer Y."/>
            <person name="Wheeler G."/>
            <person name="Dacks J.B."/>
            <person name="Delwiche C.F."/>
            <person name="Dyhrman S.T."/>
            <person name="Glockner G."/>
            <person name="John U."/>
            <person name="Richards T."/>
            <person name="Worden A.Z."/>
            <person name="Zhang X."/>
            <person name="Grigoriev I.V."/>
            <person name="Allen A.E."/>
            <person name="Bidle K."/>
            <person name="Borodovsky M."/>
            <person name="Bowler C."/>
            <person name="Brownlee C."/>
            <person name="Cock J.M."/>
            <person name="Elias M."/>
            <person name="Gladyshev V.N."/>
            <person name="Groth M."/>
            <person name="Guda C."/>
            <person name="Hadaegh A."/>
            <person name="Iglesias-Rodriguez M.D."/>
            <person name="Jenkins J."/>
            <person name="Jones B.M."/>
            <person name="Lawson T."/>
            <person name="Leese F."/>
            <person name="Lindquist E."/>
            <person name="Lobanov A."/>
            <person name="Lomsadze A."/>
            <person name="Malik S.B."/>
            <person name="Marsh M.E."/>
            <person name="Mackinder L."/>
            <person name="Mock T."/>
            <person name="Mueller-Roeber B."/>
            <person name="Pagarete A."/>
            <person name="Parker M."/>
            <person name="Probert I."/>
            <person name="Quesneville H."/>
            <person name="Raines C."/>
            <person name="Rensing S.A."/>
            <person name="Riano-Pachon D.M."/>
            <person name="Richier S."/>
            <person name="Rokitta S."/>
            <person name="Shiraiwa Y."/>
            <person name="Soanes D.M."/>
            <person name="van der Giezen M."/>
            <person name="Wahlund T.M."/>
            <person name="Williams B."/>
            <person name="Wilson W."/>
            <person name="Wolfe G."/>
            <person name="Wurch L.L."/>
        </authorList>
    </citation>
    <scope>NUCLEOTIDE SEQUENCE</scope>
</reference>
<keyword evidence="1" id="KW-0677">Repeat</keyword>
<evidence type="ECO:0008006" key="4">
    <source>
        <dbReference type="Google" id="ProtNLM"/>
    </source>
</evidence>
<dbReference type="EnsemblProtists" id="EOD32732">
    <property type="protein sequence ID" value="EOD32732"/>
    <property type="gene ID" value="EMIHUDRAFT_112195"/>
</dbReference>
<dbReference type="SUPFAM" id="SSF141571">
    <property type="entry name" value="Pentapeptide repeat-like"/>
    <property type="match status" value="1"/>
</dbReference>
<dbReference type="GeneID" id="17278005"/>
<dbReference type="PaxDb" id="2903-EOD32732"/>
<dbReference type="AlphaFoldDB" id="A0A0D3KAE7"/>